<dbReference type="InterPro" id="IPR013324">
    <property type="entry name" value="RNA_pol_sigma_r3/r4-like"/>
</dbReference>
<dbReference type="GO" id="GO:0003677">
    <property type="term" value="F:DNA binding"/>
    <property type="evidence" value="ECO:0007669"/>
    <property type="project" value="UniProtKB-KW"/>
</dbReference>
<dbReference type="KEGG" id="lse:F1C12_14775"/>
<dbReference type="GO" id="GO:0006352">
    <property type="term" value="P:DNA-templated transcription initiation"/>
    <property type="evidence" value="ECO:0007669"/>
    <property type="project" value="InterPro"/>
</dbReference>
<evidence type="ECO:0000313" key="6">
    <source>
        <dbReference type="EMBL" id="QNE36249.1"/>
    </source>
</evidence>
<dbReference type="AlphaFoldDB" id="A0A7G6YCN4"/>
<dbReference type="SUPFAM" id="SSF88659">
    <property type="entry name" value="Sigma3 and sigma4 domains of RNA polymerase sigma factors"/>
    <property type="match status" value="2"/>
</dbReference>
<evidence type="ECO:0000256" key="2">
    <source>
        <dbReference type="ARBA" id="ARBA00023082"/>
    </source>
</evidence>
<dbReference type="PANTHER" id="PTHR30385">
    <property type="entry name" value="SIGMA FACTOR F FLAGELLAR"/>
    <property type="match status" value="1"/>
</dbReference>
<evidence type="ECO:0000256" key="3">
    <source>
        <dbReference type="ARBA" id="ARBA00023125"/>
    </source>
</evidence>
<reference evidence="7" key="1">
    <citation type="submission" date="2019-09" db="EMBL/GenBank/DDBJ databases">
        <title>Antimicrobial potential of Antarctic Bacteria.</title>
        <authorList>
            <person name="Benaud N."/>
            <person name="Edwards R.J."/>
            <person name="Ferrari B.C."/>
        </authorList>
    </citation>
    <scope>NUCLEOTIDE SEQUENCE [LARGE SCALE GENOMIC DNA]</scope>
    <source>
        <strain evidence="7">INR9</strain>
    </source>
</reference>
<dbReference type="Gene3D" id="1.10.1740.10">
    <property type="match status" value="1"/>
</dbReference>
<dbReference type="Proteomes" id="UP000515511">
    <property type="component" value="Chromosome"/>
</dbReference>
<evidence type="ECO:0000259" key="5">
    <source>
        <dbReference type="Pfam" id="PF04542"/>
    </source>
</evidence>
<dbReference type="InterPro" id="IPR013325">
    <property type="entry name" value="RNA_pol_sigma_r2"/>
</dbReference>
<feature type="domain" description="RNA polymerase sigma-70 region 2" evidence="5">
    <location>
        <begin position="13"/>
        <end position="84"/>
    </location>
</feature>
<protein>
    <submittedName>
        <fullName evidence="6">Sigma-70 family RNA polymerase sigma factor</fullName>
    </submittedName>
</protein>
<organism evidence="6 7">
    <name type="scientific">Leifsonia shinshuensis</name>
    <dbReference type="NCBI Taxonomy" id="150026"/>
    <lineage>
        <taxon>Bacteria</taxon>
        <taxon>Bacillati</taxon>
        <taxon>Actinomycetota</taxon>
        <taxon>Actinomycetes</taxon>
        <taxon>Micrococcales</taxon>
        <taxon>Microbacteriaceae</taxon>
        <taxon>Leifsonia</taxon>
    </lineage>
</organism>
<dbReference type="InterPro" id="IPR014284">
    <property type="entry name" value="RNA_pol_sigma-70_dom"/>
</dbReference>
<proteinExistence type="predicted"/>
<accession>A0A7G6YCN4</accession>
<evidence type="ECO:0000256" key="1">
    <source>
        <dbReference type="ARBA" id="ARBA00023015"/>
    </source>
</evidence>
<keyword evidence="2" id="KW-0731">Sigma factor</keyword>
<evidence type="ECO:0000256" key="4">
    <source>
        <dbReference type="ARBA" id="ARBA00023163"/>
    </source>
</evidence>
<gene>
    <name evidence="6" type="ORF">F1C12_14775</name>
</gene>
<dbReference type="Pfam" id="PF04542">
    <property type="entry name" value="Sigma70_r2"/>
    <property type="match status" value="1"/>
</dbReference>
<keyword evidence="4" id="KW-0804">Transcription</keyword>
<dbReference type="NCBIfam" id="TIGR02937">
    <property type="entry name" value="sigma70-ECF"/>
    <property type="match status" value="1"/>
</dbReference>
<dbReference type="SUPFAM" id="SSF88946">
    <property type="entry name" value="Sigma2 domain of RNA polymerase sigma factors"/>
    <property type="match status" value="1"/>
</dbReference>
<keyword evidence="1" id="KW-0805">Transcription regulation</keyword>
<keyword evidence="3" id="KW-0238">DNA-binding</keyword>
<dbReference type="EMBL" id="CP043641">
    <property type="protein sequence ID" value="QNE36249.1"/>
    <property type="molecule type" value="Genomic_DNA"/>
</dbReference>
<dbReference type="GO" id="GO:0016987">
    <property type="term" value="F:sigma factor activity"/>
    <property type="evidence" value="ECO:0007669"/>
    <property type="project" value="UniProtKB-KW"/>
</dbReference>
<evidence type="ECO:0000313" key="7">
    <source>
        <dbReference type="Proteomes" id="UP000515511"/>
    </source>
</evidence>
<dbReference type="Gene3D" id="1.20.140.160">
    <property type="match status" value="1"/>
</dbReference>
<dbReference type="InterPro" id="IPR007627">
    <property type="entry name" value="RNA_pol_sigma70_r2"/>
</dbReference>
<name>A0A7G6YCN4_9MICO</name>
<dbReference type="PANTHER" id="PTHR30385:SF7">
    <property type="entry name" value="RNA POLYMERASE SIGMA FACTOR FLIA"/>
    <property type="match status" value="1"/>
</dbReference>
<sequence length="267" mass="29463">MKELVNTHSRDQLVIEHLPLVGYIVSDLCNRGTHLDRDELASAGQFALFQASRSFDPDRGVPFGAYARARITGALADELRSQDWVSRGTRKKIKETLSIRDGLYQTLGRTPTIDEMAVSLGVDRATVVATLRESATGPVAIEERSDELVSAILGPEESAETSERETFLRAAVDALPERLHLIVTRLFFEDQQVKDVAAELGVTHAAVSLARNEAMKLLHEGWLLHFDRDAGVLPLPDRNPRTKRSAYLAKLAEFTAHPATATQRVTA</sequence>